<dbReference type="Proteomes" id="UP000634011">
    <property type="component" value="Unassembled WGS sequence"/>
</dbReference>
<evidence type="ECO:0000313" key="2">
    <source>
        <dbReference type="EMBL" id="MBC3861923.1"/>
    </source>
</evidence>
<dbReference type="InterPro" id="IPR007497">
    <property type="entry name" value="SIMPL/DUF541"/>
</dbReference>
<dbReference type="GO" id="GO:0006974">
    <property type="term" value="P:DNA damage response"/>
    <property type="evidence" value="ECO:0007669"/>
    <property type="project" value="TreeGrafter"/>
</dbReference>
<reference evidence="2" key="1">
    <citation type="submission" date="2020-08" db="EMBL/GenBank/DDBJ databases">
        <title>Novel species isolated from subtropical streams in China.</title>
        <authorList>
            <person name="Lu H."/>
        </authorList>
    </citation>
    <scope>NUCLEOTIDE SEQUENCE</scope>
    <source>
        <strain evidence="2">KACC 12607</strain>
    </source>
</reference>
<dbReference type="PANTHER" id="PTHR34387:SF2">
    <property type="entry name" value="SLR1258 PROTEIN"/>
    <property type="match status" value="1"/>
</dbReference>
<accession>A0A923HNL2</accession>
<dbReference type="EMBL" id="JACOFV010000005">
    <property type="protein sequence ID" value="MBC3861923.1"/>
    <property type="molecule type" value="Genomic_DNA"/>
</dbReference>
<organism evidence="2 3">
    <name type="scientific">Undibacterium jejuense</name>
    <dbReference type="NCBI Taxonomy" id="1344949"/>
    <lineage>
        <taxon>Bacteria</taxon>
        <taxon>Pseudomonadati</taxon>
        <taxon>Pseudomonadota</taxon>
        <taxon>Betaproteobacteria</taxon>
        <taxon>Burkholderiales</taxon>
        <taxon>Oxalobacteraceae</taxon>
        <taxon>Undibacterium</taxon>
    </lineage>
</organism>
<dbReference type="InterPro" id="IPR052022">
    <property type="entry name" value="26kDa_periplasmic_antigen"/>
</dbReference>
<protein>
    <submittedName>
        <fullName evidence="2">SIMPL domain-containing protein</fullName>
    </submittedName>
</protein>
<evidence type="ECO:0000313" key="3">
    <source>
        <dbReference type="Proteomes" id="UP000634011"/>
    </source>
</evidence>
<dbReference type="PANTHER" id="PTHR34387">
    <property type="entry name" value="SLR1258 PROTEIN"/>
    <property type="match status" value="1"/>
</dbReference>
<keyword evidence="3" id="KW-1185">Reference proteome</keyword>
<dbReference type="RefSeq" id="WP_186911845.1">
    <property type="nucleotide sequence ID" value="NZ_JACOFV010000005.1"/>
</dbReference>
<feature type="chain" id="PRO_5037624385" evidence="1">
    <location>
        <begin position="20"/>
        <end position="244"/>
    </location>
</feature>
<dbReference type="Pfam" id="PF04402">
    <property type="entry name" value="SIMPL"/>
    <property type="match status" value="1"/>
</dbReference>
<dbReference type="Gene3D" id="3.30.110.170">
    <property type="entry name" value="Protein of unknown function (DUF541), domain 1"/>
    <property type="match status" value="1"/>
</dbReference>
<dbReference type="AlphaFoldDB" id="A0A923HNL2"/>
<proteinExistence type="predicted"/>
<comment type="caution">
    <text evidence="2">The sequence shown here is derived from an EMBL/GenBank/DDBJ whole genome shotgun (WGS) entry which is preliminary data.</text>
</comment>
<name>A0A923HNL2_9BURK</name>
<gene>
    <name evidence="2" type="ORF">H8K32_07420</name>
</gene>
<feature type="signal peptide" evidence="1">
    <location>
        <begin position="1"/>
        <end position="19"/>
    </location>
</feature>
<keyword evidence="1" id="KW-0732">Signal</keyword>
<dbReference type="Gene3D" id="3.30.70.2970">
    <property type="entry name" value="Protein of unknown function (DUF541), domain 2"/>
    <property type="match status" value="1"/>
</dbReference>
<evidence type="ECO:0000256" key="1">
    <source>
        <dbReference type="SAM" id="SignalP"/>
    </source>
</evidence>
<sequence>MKKMIGLTSAMLFSLPVFAQSISGTVITLAGNAEIKADNDQAVVTFFIEEQDKDKAVAASRVNQKMKAGTELIKKEDPQAELHTRGYYSYPIYNDATKTVAGQAPKQQLVGWRTGQYLEVKTQNLKQLPSTAAAAQSILALNGVNFGLSDATIAKLESERIAAGYKDFSQKLTMITHTMGKNPEDVVIESLDFDNAGSNMRPMAMAAEPMMLRSARAAGPVDAPSFEPGYTSLSIHITGKLKLK</sequence>